<sequence>MKKNMGNGDRFLRIIIGVLALILGLSGNFDGTLNWIILAVGVIMVVTSSMQFCPLYSLFGINTGKSKSEKSK</sequence>
<keyword evidence="1" id="KW-0812">Transmembrane</keyword>
<dbReference type="RefSeq" id="WP_379812299.1">
    <property type="nucleotide sequence ID" value="NZ_JBHUPC010000017.1"/>
</dbReference>
<feature type="domain" description="Inner membrane protein YgaP-like transmembrane" evidence="2">
    <location>
        <begin position="1"/>
        <end position="66"/>
    </location>
</feature>
<reference evidence="4" key="1">
    <citation type="journal article" date="2019" name="Int. J. Syst. Evol. Microbiol.">
        <title>The Global Catalogue of Microorganisms (GCM) 10K type strain sequencing project: providing services to taxonomists for standard genome sequencing and annotation.</title>
        <authorList>
            <consortium name="The Broad Institute Genomics Platform"/>
            <consortium name="The Broad Institute Genome Sequencing Center for Infectious Disease"/>
            <person name="Wu L."/>
            <person name="Ma J."/>
        </authorList>
    </citation>
    <scope>NUCLEOTIDE SEQUENCE [LARGE SCALE GENOMIC DNA]</scope>
    <source>
        <strain evidence="4">KCTC 22671</strain>
    </source>
</reference>
<evidence type="ECO:0000313" key="4">
    <source>
        <dbReference type="Proteomes" id="UP001597534"/>
    </source>
</evidence>
<feature type="transmembrane region" description="Helical" evidence="1">
    <location>
        <begin position="12"/>
        <end position="29"/>
    </location>
</feature>
<evidence type="ECO:0000256" key="1">
    <source>
        <dbReference type="SAM" id="Phobius"/>
    </source>
</evidence>
<dbReference type="InterPro" id="IPR021309">
    <property type="entry name" value="YgaP-like_TM"/>
</dbReference>
<dbReference type="EMBL" id="JBHUPC010000017">
    <property type="protein sequence ID" value="MFD2892602.1"/>
    <property type="molecule type" value="Genomic_DNA"/>
</dbReference>
<dbReference type="Proteomes" id="UP001597534">
    <property type="component" value="Unassembled WGS sequence"/>
</dbReference>
<feature type="transmembrane region" description="Helical" evidence="1">
    <location>
        <begin position="35"/>
        <end position="59"/>
    </location>
</feature>
<keyword evidence="1" id="KW-0472">Membrane</keyword>
<keyword evidence="4" id="KW-1185">Reference proteome</keyword>
<proteinExistence type="predicted"/>
<comment type="caution">
    <text evidence="3">The sequence shown here is derived from an EMBL/GenBank/DDBJ whole genome shotgun (WGS) entry which is preliminary data.</text>
</comment>
<dbReference type="Pfam" id="PF11127">
    <property type="entry name" value="YgaP-like_TM"/>
    <property type="match status" value="1"/>
</dbReference>
<evidence type="ECO:0000313" key="3">
    <source>
        <dbReference type="EMBL" id="MFD2892602.1"/>
    </source>
</evidence>
<organism evidence="3 4">
    <name type="scientific">Flavobacterium chuncheonense</name>
    <dbReference type="NCBI Taxonomy" id="2026653"/>
    <lineage>
        <taxon>Bacteria</taxon>
        <taxon>Pseudomonadati</taxon>
        <taxon>Bacteroidota</taxon>
        <taxon>Flavobacteriia</taxon>
        <taxon>Flavobacteriales</taxon>
        <taxon>Flavobacteriaceae</taxon>
        <taxon>Flavobacterium</taxon>
    </lineage>
</organism>
<accession>A0ABW5YP98</accession>
<evidence type="ECO:0000259" key="2">
    <source>
        <dbReference type="Pfam" id="PF11127"/>
    </source>
</evidence>
<gene>
    <name evidence="3" type="ORF">ACFS5J_11325</name>
</gene>
<name>A0ABW5YP98_9FLAO</name>
<protein>
    <submittedName>
        <fullName evidence="3">DUF2892 domain-containing protein</fullName>
    </submittedName>
</protein>
<keyword evidence="1" id="KW-1133">Transmembrane helix</keyword>